<dbReference type="AlphaFoldDB" id="A0A9N9DK92"/>
<sequence length="228" mass="26637">MMKKVPKLTQRIAGKSVPLEKFVSRKARKFVLQGYRLLLPACELTYVWNSYDVMPLVHLLRSLSVIEITINNLDSIKEKDLYINFWDDVCLAYLLRGVILSKIAFPNNPNHDDEKTFKHNKDNVTSTCATAIASLQYVVRNDQNINFDHYLVHFARFELGRLYTNMREFGKAKAEFEKVLEGSDVGKYSLESVLLLRTYNAMVKLDLLQREVEWEEHEREERELMIAS</sequence>
<feature type="non-terminal residue" evidence="1">
    <location>
        <position position="228"/>
    </location>
</feature>
<dbReference type="GO" id="GO:0005829">
    <property type="term" value="C:cytosol"/>
    <property type="evidence" value="ECO:0007669"/>
    <property type="project" value="TreeGrafter"/>
</dbReference>
<dbReference type="GO" id="GO:0005741">
    <property type="term" value="C:mitochondrial outer membrane"/>
    <property type="evidence" value="ECO:0007669"/>
    <property type="project" value="TreeGrafter"/>
</dbReference>
<dbReference type="PANTHER" id="PTHR31859">
    <property type="entry name" value="TETRATRICOPEPTIDE REPEAT PROTEIN 39 FAMILY MEMBER"/>
    <property type="match status" value="1"/>
</dbReference>
<dbReference type="OrthoDB" id="43460at2759"/>
<dbReference type="PANTHER" id="PTHR31859:SF1">
    <property type="entry name" value="TETRATRICOPEPTIDE REPEAT PROTEIN 39C"/>
    <property type="match status" value="1"/>
</dbReference>
<proteinExistence type="predicted"/>
<comment type="caution">
    <text evidence="1">The sequence shown here is derived from an EMBL/GenBank/DDBJ whole genome shotgun (WGS) entry which is preliminary data.</text>
</comment>
<protein>
    <submittedName>
        <fullName evidence="1">11167_t:CDS:1</fullName>
    </submittedName>
</protein>
<name>A0A9N9DK92_9GLOM</name>
<dbReference type="EMBL" id="CAJVPS010007953">
    <property type="protein sequence ID" value="CAG8639446.1"/>
    <property type="molecule type" value="Genomic_DNA"/>
</dbReference>
<evidence type="ECO:0000313" key="1">
    <source>
        <dbReference type="EMBL" id="CAG8639446.1"/>
    </source>
</evidence>
<reference evidence="1" key="1">
    <citation type="submission" date="2021-06" db="EMBL/GenBank/DDBJ databases">
        <authorList>
            <person name="Kallberg Y."/>
            <person name="Tangrot J."/>
            <person name="Rosling A."/>
        </authorList>
    </citation>
    <scope>NUCLEOTIDE SEQUENCE</scope>
    <source>
        <strain evidence="1">FL130A</strain>
    </source>
</reference>
<accession>A0A9N9DK92</accession>
<gene>
    <name evidence="1" type="ORF">ALEPTO_LOCUS9656</name>
</gene>
<dbReference type="Proteomes" id="UP000789508">
    <property type="component" value="Unassembled WGS sequence"/>
</dbReference>
<organism evidence="1 2">
    <name type="scientific">Ambispora leptoticha</name>
    <dbReference type="NCBI Taxonomy" id="144679"/>
    <lineage>
        <taxon>Eukaryota</taxon>
        <taxon>Fungi</taxon>
        <taxon>Fungi incertae sedis</taxon>
        <taxon>Mucoromycota</taxon>
        <taxon>Glomeromycotina</taxon>
        <taxon>Glomeromycetes</taxon>
        <taxon>Archaeosporales</taxon>
        <taxon>Ambisporaceae</taxon>
        <taxon>Ambispora</taxon>
    </lineage>
</organism>
<dbReference type="InterPro" id="IPR019412">
    <property type="entry name" value="IML2/TPR_39"/>
</dbReference>
<dbReference type="Pfam" id="PF10300">
    <property type="entry name" value="Iml2-TPR_39"/>
    <property type="match status" value="1"/>
</dbReference>
<dbReference type="GO" id="GO:0005634">
    <property type="term" value="C:nucleus"/>
    <property type="evidence" value="ECO:0007669"/>
    <property type="project" value="TreeGrafter"/>
</dbReference>
<keyword evidence="2" id="KW-1185">Reference proteome</keyword>
<evidence type="ECO:0000313" key="2">
    <source>
        <dbReference type="Proteomes" id="UP000789508"/>
    </source>
</evidence>